<organism evidence="4 5">
    <name type="scientific">Carassius auratus</name>
    <name type="common">Goldfish</name>
    <dbReference type="NCBI Taxonomy" id="7957"/>
    <lineage>
        <taxon>Eukaryota</taxon>
        <taxon>Metazoa</taxon>
        <taxon>Chordata</taxon>
        <taxon>Craniata</taxon>
        <taxon>Vertebrata</taxon>
        <taxon>Euteleostomi</taxon>
        <taxon>Actinopterygii</taxon>
        <taxon>Neopterygii</taxon>
        <taxon>Teleostei</taxon>
        <taxon>Ostariophysi</taxon>
        <taxon>Cypriniformes</taxon>
        <taxon>Cyprinidae</taxon>
        <taxon>Cyprininae</taxon>
        <taxon>Carassius</taxon>
    </lineage>
</organism>
<feature type="domain" description="C-type lectin" evidence="3">
    <location>
        <begin position="65"/>
        <end position="188"/>
    </location>
</feature>
<dbReference type="InterPro" id="IPR016186">
    <property type="entry name" value="C-type_lectin-like/link_sf"/>
</dbReference>
<dbReference type="Gene3D" id="3.10.100.10">
    <property type="entry name" value="Mannose-Binding Protein A, subunit A"/>
    <property type="match status" value="1"/>
</dbReference>
<keyword evidence="2" id="KW-0175">Coiled coil</keyword>
<dbReference type="InterPro" id="IPR033989">
    <property type="entry name" value="CD209-like_CTLD"/>
</dbReference>
<proteinExistence type="predicted"/>
<dbReference type="InterPro" id="IPR050111">
    <property type="entry name" value="C-type_lectin/snaclec_domain"/>
</dbReference>
<gene>
    <name evidence="5" type="primary">LOC113093076</name>
</gene>
<evidence type="ECO:0000256" key="2">
    <source>
        <dbReference type="SAM" id="Coils"/>
    </source>
</evidence>
<dbReference type="PROSITE" id="PS50041">
    <property type="entry name" value="C_TYPE_LECTIN_2"/>
    <property type="match status" value="1"/>
</dbReference>
<keyword evidence="1" id="KW-0430">Lectin</keyword>
<dbReference type="InterPro" id="IPR016187">
    <property type="entry name" value="CTDL_fold"/>
</dbReference>
<feature type="coiled-coil region" evidence="2">
    <location>
        <begin position="14"/>
        <end position="55"/>
    </location>
</feature>
<sequence length="197" mass="22669">MLDGMGCEGSGNRNTNLTNERQQLILKNTNLTNEREQLILKNKNLTDNREQLRSELLICVGWIFYQSSFYYMSNETKNWTESRRDCQKRGADLIIINNREEYYFVQNKSGPAAVYIGLTDTEVEGNWKWVDGSNLTSGFSSWAPGQPNEYNTVDEDCAMTVAVPLPEFANIEGWHDVACNKAFKWICEKRTSQFILP</sequence>
<name>A0A6P6P0W1_CARAU</name>
<dbReference type="Proteomes" id="UP000515129">
    <property type="component" value="Unplaced"/>
</dbReference>
<dbReference type="SUPFAM" id="SSF56436">
    <property type="entry name" value="C-type lectin-like"/>
    <property type="match status" value="1"/>
</dbReference>
<evidence type="ECO:0000259" key="3">
    <source>
        <dbReference type="PROSITE" id="PS50041"/>
    </source>
</evidence>
<dbReference type="OrthoDB" id="8950604at2759"/>
<dbReference type="InterPro" id="IPR001304">
    <property type="entry name" value="C-type_lectin-like"/>
</dbReference>
<accession>A0A6P6P0W1</accession>
<dbReference type="AlphaFoldDB" id="A0A6P6P0W1"/>
<dbReference type="GeneID" id="113093076"/>
<evidence type="ECO:0000313" key="5">
    <source>
        <dbReference type="RefSeq" id="XP_026114711.1"/>
    </source>
</evidence>
<evidence type="ECO:0000313" key="4">
    <source>
        <dbReference type="Proteomes" id="UP000515129"/>
    </source>
</evidence>
<dbReference type="GO" id="GO:0030246">
    <property type="term" value="F:carbohydrate binding"/>
    <property type="evidence" value="ECO:0007669"/>
    <property type="project" value="UniProtKB-KW"/>
</dbReference>
<dbReference type="RefSeq" id="XP_026114711.1">
    <property type="nucleotide sequence ID" value="XM_026258926.1"/>
</dbReference>
<dbReference type="PANTHER" id="PTHR22803">
    <property type="entry name" value="MANNOSE, PHOSPHOLIPASE, LECTIN RECEPTOR RELATED"/>
    <property type="match status" value="1"/>
</dbReference>
<dbReference type="SMART" id="SM00034">
    <property type="entry name" value="CLECT"/>
    <property type="match status" value="1"/>
</dbReference>
<protein>
    <submittedName>
        <fullName evidence="5">Asialoglycoprotein receptor 1-like</fullName>
    </submittedName>
</protein>
<dbReference type="Pfam" id="PF00059">
    <property type="entry name" value="Lectin_C"/>
    <property type="match status" value="1"/>
</dbReference>
<keyword evidence="4" id="KW-1185">Reference proteome</keyword>
<dbReference type="KEGG" id="caua:113093076"/>
<dbReference type="CDD" id="cd03590">
    <property type="entry name" value="CLECT_DC-SIGN_like"/>
    <property type="match status" value="1"/>
</dbReference>
<reference evidence="5" key="1">
    <citation type="submission" date="2025-08" db="UniProtKB">
        <authorList>
            <consortium name="RefSeq"/>
        </authorList>
    </citation>
    <scope>IDENTIFICATION</scope>
    <source>
        <strain evidence="5">Wakin</strain>
        <tissue evidence="5">Muscle</tissue>
    </source>
</reference>
<evidence type="ECO:0000256" key="1">
    <source>
        <dbReference type="ARBA" id="ARBA00022734"/>
    </source>
</evidence>